<evidence type="ECO:0000313" key="3">
    <source>
        <dbReference type="Proteomes" id="UP000008825"/>
    </source>
</evidence>
<gene>
    <name evidence="2" type="ordered locus">Gbem_2013</name>
</gene>
<keyword evidence="3" id="KW-1185">Reference proteome</keyword>
<dbReference type="AlphaFoldDB" id="B5ECJ1"/>
<dbReference type="KEGG" id="gbm:Gbem_2013"/>
<proteinExistence type="predicted"/>
<dbReference type="STRING" id="404380.Gbem_2013"/>
<accession>B5ECJ1</accession>
<feature type="compositionally biased region" description="Basic and acidic residues" evidence="1">
    <location>
        <begin position="1"/>
        <end position="14"/>
    </location>
</feature>
<name>B5ECJ1_CITBB</name>
<sequence>MDEKPIGKDERKETFSTADLAGRCEPTAPVNVPVTEGGERQPTEESAAPLLSVGEANDLRTRWDGIQTGFVDEPRKAVEQADSLVAEAMKRLAETFADERAKLEAQWDGGRDVSTEDLRLALRRYRSFFHRLLSI</sequence>
<organism evidence="2 3">
    <name type="scientific">Citrifermentans bemidjiense (strain ATCC BAA-1014 / DSM 16622 / JCM 12645 / Bem)</name>
    <name type="common">Geobacter bemidjiensis</name>
    <dbReference type="NCBI Taxonomy" id="404380"/>
    <lineage>
        <taxon>Bacteria</taxon>
        <taxon>Pseudomonadati</taxon>
        <taxon>Thermodesulfobacteriota</taxon>
        <taxon>Desulfuromonadia</taxon>
        <taxon>Geobacterales</taxon>
        <taxon>Geobacteraceae</taxon>
        <taxon>Citrifermentans</taxon>
    </lineage>
</organism>
<evidence type="ECO:0000313" key="2">
    <source>
        <dbReference type="EMBL" id="ACH39026.1"/>
    </source>
</evidence>
<dbReference type="eggNOG" id="ENOG503377V">
    <property type="taxonomic scope" value="Bacteria"/>
</dbReference>
<reference evidence="2 3" key="1">
    <citation type="submission" date="2008-07" db="EMBL/GenBank/DDBJ databases">
        <title>Complete sequence of Geobacter bemidjiensis BEM.</title>
        <authorList>
            <consortium name="US DOE Joint Genome Institute"/>
            <person name="Lucas S."/>
            <person name="Copeland A."/>
            <person name="Lapidus A."/>
            <person name="Glavina del Rio T."/>
            <person name="Dalin E."/>
            <person name="Tice H."/>
            <person name="Bruce D."/>
            <person name="Goodwin L."/>
            <person name="Pitluck S."/>
            <person name="Kiss H."/>
            <person name="Brettin T."/>
            <person name="Detter J.C."/>
            <person name="Han C."/>
            <person name="Kuske C.R."/>
            <person name="Schmutz J."/>
            <person name="Larimer F."/>
            <person name="Land M."/>
            <person name="Hauser L."/>
            <person name="Kyrpides N."/>
            <person name="Lykidis A."/>
            <person name="Lovley D."/>
            <person name="Richardson P."/>
        </authorList>
    </citation>
    <scope>NUCLEOTIDE SEQUENCE [LARGE SCALE GENOMIC DNA]</scope>
    <source>
        <strain evidence="3">ATCC BAA-1014 / DSM 16622 / JCM 12645 / Bem</strain>
    </source>
</reference>
<dbReference type="Proteomes" id="UP000008825">
    <property type="component" value="Chromosome"/>
</dbReference>
<dbReference type="EMBL" id="CP001124">
    <property type="protein sequence ID" value="ACH39026.1"/>
    <property type="molecule type" value="Genomic_DNA"/>
</dbReference>
<evidence type="ECO:0000256" key="1">
    <source>
        <dbReference type="SAM" id="MobiDB-lite"/>
    </source>
</evidence>
<dbReference type="HOGENOM" id="CLU_171122_0_0_7"/>
<feature type="region of interest" description="Disordered" evidence="1">
    <location>
        <begin position="1"/>
        <end position="53"/>
    </location>
</feature>
<dbReference type="RefSeq" id="WP_012530447.1">
    <property type="nucleotide sequence ID" value="NC_011146.1"/>
</dbReference>
<protein>
    <submittedName>
        <fullName evidence="2">Uncharacterized protein</fullName>
    </submittedName>
</protein>
<reference evidence="2 3" key="2">
    <citation type="journal article" date="2010" name="BMC Genomics">
        <title>The genome of Geobacter bemidjiensis, exemplar for the subsurface clade of Geobacter species that predominate in Fe(III)-reducing subsurface environments.</title>
        <authorList>
            <person name="Aklujkar M."/>
            <person name="Young N.D."/>
            <person name="Holmes D."/>
            <person name="Chavan M."/>
            <person name="Risso C."/>
            <person name="Kiss H.E."/>
            <person name="Han C.S."/>
            <person name="Land M.L."/>
            <person name="Lovley D.R."/>
        </authorList>
    </citation>
    <scope>NUCLEOTIDE SEQUENCE [LARGE SCALE GENOMIC DNA]</scope>
    <source>
        <strain evidence="3">ATCC BAA-1014 / DSM 16622 / JCM 12645 / Bem</strain>
    </source>
</reference>